<keyword evidence="5" id="KW-0539">Nucleus</keyword>
<dbReference type="InterPro" id="IPR052035">
    <property type="entry name" value="ZnF_BED_domain_contain"/>
</dbReference>
<accession>A0A8S0WBI6</accession>
<dbReference type="InterPro" id="IPR012337">
    <property type="entry name" value="RNaseH-like_sf"/>
</dbReference>
<evidence type="ECO:0000256" key="5">
    <source>
        <dbReference type="ARBA" id="ARBA00023242"/>
    </source>
</evidence>
<dbReference type="GO" id="GO:0005634">
    <property type="term" value="C:nucleus"/>
    <property type="evidence" value="ECO:0007669"/>
    <property type="project" value="UniProtKB-SubCell"/>
</dbReference>
<evidence type="ECO:0000313" key="8">
    <source>
        <dbReference type="Proteomes" id="UP000467700"/>
    </source>
</evidence>
<proteinExistence type="predicted"/>
<dbReference type="PANTHER" id="PTHR46481">
    <property type="entry name" value="ZINC FINGER BED DOMAIN-CONTAINING PROTEIN 4"/>
    <property type="match status" value="1"/>
</dbReference>
<gene>
    <name evidence="7" type="ORF">AAE3_LOCUS238</name>
</gene>
<evidence type="ECO:0000313" key="7">
    <source>
        <dbReference type="EMBL" id="CAA7257320.1"/>
    </source>
</evidence>
<keyword evidence="8" id="KW-1185">Reference proteome</keyword>
<dbReference type="PANTHER" id="PTHR46481:SF10">
    <property type="entry name" value="ZINC FINGER BED DOMAIN-CONTAINING PROTEIN 39"/>
    <property type="match status" value="1"/>
</dbReference>
<dbReference type="OrthoDB" id="3259198at2759"/>
<keyword evidence="2" id="KW-0479">Metal-binding</keyword>
<evidence type="ECO:0000256" key="6">
    <source>
        <dbReference type="SAM" id="MobiDB-lite"/>
    </source>
</evidence>
<evidence type="ECO:0000256" key="4">
    <source>
        <dbReference type="ARBA" id="ARBA00022833"/>
    </source>
</evidence>
<dbReference type="Proteomes" id="UP000467700">
    <property type="component" value="Unassembled WGS sequence"/>
</dbReference>
<feature type="region of interest" description="Disordered" evidence="6">
    <location>
        <begin position="59"/>
        <end position="110"/>
    </location>
</feature>
<comment type="subcellular location">
    <subcellularLocation>
        <location evidence="1">Nucleus</location>
    </subcellularLocation>
</comment>
<sequence length="792" mass="88407">MADQCAVGPDGQLLDASKITFYHDVNDKEPLPPAVPAQSMGRGQHVKLIARFQASVRSDQFDDDGQLDAAQPKRRRKKKTKAANPDTNAKDGTFAVDSSSDAEMADSGSDVEGRLVMNTELADMLPAKTIPGGVSRKHSKRRQSSSAALPTMKKLCQRATVEDAENNEVQVVNTLTSIIITEAPPLPSHPPSLKKAGSASSVASTATRGKRNNIYLFYEEVTTAADGTTVEGNRYYCCYHGSRKVFTITPAMKHSVKNMIHHLEAHFPQMHKLWAHLERRRELPTEIEIKIVSASKELSQKDMANYLKSTWDQGHFEELLAKWIIECDEPFDVVECPSFKELLSYVHLFSCQPLKTPGRTAIHTKIMKLGEDTIEGVKSSFEALESQVSLSLDTWTLENQIVFLAIVAHYITNDGELEELLINFKEIIREHSGENMVSMVWETLELYGLKGKIVSLVMDNAFNNDTLVEGIASRCKQEGIPFSAQDARGRCMPHTIHLATVLLLENIGAISIAAGSFAPGDDDKDPNIVDSEPLNLDTIDPIDTSAIGKLCKIVHAVRSSPQRRAAWLDEIRSHNVATRDNLKLLMLILDVQRTAELEKPLNNFVAKTRQLRLYELTDQDWTSVKMVMDWLHIFKDATQQMSDKLKTILCSLPANVPTNVKNGLVRAHQKLSDYYFKFDQLPHVCWAALLDLRISYTALTEDFADDLDLSDSLETLKTELRTYYLTNYAGCHTSFPSSTQASSHSTLGTSVSSAPITNFTACYQCCPWATTDELTEYFRLPQEDFNTCDPIK</sequence>
<evidence type="ECO:0000256" key="2">
    <source>
        <dbReference type="ARBA" id="ARBA00022723"/>
    </source>
</evidence>
<dbReference type="AlphaFoldDB" id="A0A8S0WBI6"/>
<dbReference type="GO" id="GO:0008270">
    <property type="term" value="F:zinc ion binding"/>
    <property type="evidence" value="ECO:0007669"/>
    <property type="project" value="UniProtKB-KW"/>
</dbReference>
<keyword evidence="3" id="KW-0863">Zinc-finger</keyword>
<dbReference type="EMBL" id="CACVBS010000001">
    <property type="protein sequence ID" value="CAA7257320.1"/>
    <property type="molecule type" value="Genomic_DNA"/>
</dbReference>
<name>A0A8S0WBI6_CYCAE</name>
<reference evidence="7 8" key="1">
    <citation type="submission" date="2020-01" db="EMBL/GenBank/DDBJ databases">
        <authorList>
            <person name="Gupta K D."/>
        </authorList>
    </citation>
    <scope>NUCLEOTIDE SEQUENCE [LARGE SCALE GENOMIC DNA]</scope>
</reference>
<evidence type="ECO:0000256" key="3">
    <source>
        <dbReference type="ARBA" id="ARBA00022771"/>
    </source>
</evidence>
<feature type="compositionally biased region" description="Basic residues" evidence="6">
    <location>
        <begin position="72"/>
        <end position="81"/>
    </location>
</feature>
<evidence type="ECO:0000256" key="1">
    <source>
        <dbReference type="ARBA" id="ARBA00004123"/>
    </source>
</evidence>
<dbReference type="SUPFAM" id="SSF53098">
    <property type="entry name" value="Ribonuclease H-like"/>
    <property type="match status" value="1"/>
</dbReference>
<organism evidence="7 8">
    <name type="scientific">Cyclocybe aegerita</name>
    <name type="common">Black poplar mushroom</name>
    <name type="synonym">Agrocybe aegerita</name>
    <dbReference type="NCBI Taxonomy" id="1973307"/>
    <lineage>
        <taxon>Eukaryota</taxon>
        <taxon>Fungi</taxon>
        <taxon>Dikarya</taxon>
        <taxon>Basidiomycota</taxon>
        <taxon>Agaricomycotina</taxon>
        <taxon>Agaricomycetes</taxon>
        <taxon>Agaricomycetidae</taxon>
        <taxon>Agaricales</taxon>
        <taxon>Agaricineae</taxon>
        <taxon>Bolbitiaceae</taxon>
        <taxon>Cyclocybe</taxon>
    </lineage>
</organism>
<feature type="region of interest" description="Disordered" evidence="6">
    <location>
        <begin position="129"/>
        <end position="148"/>
    </location>
</feature>
<keyword evidence="4" id="KW-0862">Zinc</keyword>
<comment type="caution">
    <text evidence="7">The sequence shown here is derived from an EMBL/GenBank/DDBJ whole genome shotgun (WGS) entry which is preliminary data.</text>
</comment>
<protein>
    <submittedName>
        <fullName evidence="7">Uncharacterized protein</fullName>
    </submittedName>
</protein>